<keyword evidence="2" id="KW-1185">Reference proteome</keyword>
<feature type="compositionally biased region" description="Polar residues" evidence="1">
    <location>
        <begin position="305"/>
        <end position="315"/>
    </location>
</feature>
<accession>A0ABM1IN11</accession>
<feature type="compositionally biased region" description="Polar residues" evidence="1">
    <location>
        <begin position="140"/>
        <end position="154"/>
    </location>
</feature>
<name>A0ABM1IN11_POLDO</name>
<dbReference type="InterPro" id="IPR038606">
    <property type="entry name" value="To_sf"/>
</dbReference>
<evidence type="ECO:0000313" key="3">
    <source>
        <dbReference type="RefSeq" id="XP_015181598.1"/>
    </source>
</evidence>
<feature type="compositionally biased region" description="Low complexity" evidence="1">
    <location>
        <begin position="155"/>
        <end position="164"/>
    </location>
</feature>
<feature type="compositionally biased region" description="Basic and acidic residues" evidence="1">
    <location>
        <begin position="224"/>
        <end position="236"/>
    </location>
</feature>
<proteinExistence type="predicted"/>
<organism evidence="2 3">
    <name type="scientific">Polistes dominula</name>
    <name type="common">European paper wasp</name>
    <name type="synonym">Vespa dominula</name>
    <dbReference type="NCBI Taxonomy" id="743375"/>
    <lineage>
        <taxon>Eukaryota</taxon>
        <taxon>Metazoa</taxon>
        <taxon>Ecdysozoa</taxon>
        <taxon>Arthropoda</taxon>
        <taxon>Hexapoda</taxon>
        <taxon>Insecta</taxon>
        <taxon>Pterygota</taxon>
        <taxon>Neoptera</taxon>
        <taxon>Endopterygota</taxon>
        <taxon>Hymenoptera</taxon>
        <taxon>Apocrita</taxon>
        <taxon>Aculeata</taxon>
        <taxon>Vespoidea</taxon>
        <taxon>Vespidae</taxon>
        <taxon>Polistinae</taxon>
        <taxon>Polistini</taxon>
        <taxon>Polistes</taxon>
    </lineage>
</organism>
<feature type="non-terminal residue" evidence="3">
    <location>
        <position position="1"/>
    </location>
</feature>
<reference evidence="3" key="1">
    <citation type="submission" date="2025-08" db="UniProtKB">
        <authorList>
            <consortium name="RefSeq"/>
        </authorList>
    </citation>
    <scope>IDENTIFICATION</scope>
    <source>
        <tissue evidence="3">Whole body</tissue>
    </source>
</reference>
<feature type="compositionally biased region" description="Basic and acidic residues" evidence="1">
    <location>
        <begin position="165"/>
        <end position="178"/>
    </location>
</feature>
<gene>
    <name evidence="3" type="primary">LOC107068875</name>
</gene>
<dbReference type="Proteomes" id="UP000694924">
    <property type="component" value="Unplaced"/>
</dbReference>
<dbReference type="GeneID" id="107068875"/>
<feature type="compositionally biased region" description="Low complexity" evidence="1">
    <location>
        <begin position="316"/>
        <end position="325"/>
    </location>
</feature>
<feature type="region of interest" description="Disordered" evidence="1">
    <location>
        <begin position="222"/>
        <end position="273"/>
    </location>
</feature>
<protein>
    <submittedName>
        <fullName evidence="3">Uncharacterized protein LOC107068875</fullName>
    </submittedName>
</protein>
<feature type="compositionally biased region" description="Basic and acidic residues" evidence="1">
    <location>
        <begin position="356"/>
        <end position="374"/>
    </location>
</feature>
<dbReference type="Pfam" id="PF06585">
    <property type="entry name" value="JHBP"/>
    <property type="match status" value="1"/>
</dbReference>
<dbReference type="RefSeq" id="XP_015181598.1">
    <property type="nucleotide sequence ID" value="XM_015326112.1"/>
</dbReference>
<evidence type="ECO:0000313" key="2">
    <source>
        <dbReference type="Proteomes" id="UP000694924"/>
    </source>
</evidence>
<feature type="region of interest" description="Disordered" evidence="1">
    <location>
        <begin position="140"/>
        <end position="181"/>
    </location>
</feature>
<feature type="compositionally biased region" description="Basic and acidic residues" evidence="1">
    <location>
        <begin position="396"/>
        <end position="415"/>
    </location>
</feature>
<feature type="region of interest" description="Disordered" evidence="1">
    <location>
        <begin position="304"/>
        <end position="415"/>
    </location>
</feature>
<feature type="compositionally biased region" description="Polar residues" evidence="1">
    <location>
        <begin position="245"/>
        <end position="269"/>
    </location>
</feature>
<evidence type="ECO:0000256" key="1">
    <source>
        <dbReference type="SAM" id="MobiDB-lite"/>
    </source>
</evidence>
<feature type="compositionally biased region" description="Basic and acidic residues" evidence="1">
    <location>
        <begin position="337"/>
        <end position="346"/>
    </location>
</feature>
<dbReference type="InterPro" id="IPR010562">
    <property type="entry name" value="Haemolymph_juvenile_hormone-bd"/>
</dbReference>
<dbReference type="Gene3D" id="3.15.10.30">
    <property type="entry name" value="Haemolymph juvenile hormone binding protein"/>
    <property type="match status" value="1"/>
</dbReference>
<sequence length="681" mass="77790">ITITNCSLLELSQSMWSKLLAGGLSKVGQLDPLRVPMVKVDQSEGNTSYRMVLRNIEISGLNDSTVESIQVARGKLRSNLSDLEAGFVTYSDLGDLESIRYKFHTVVNNMRKENKDVAVATSAFNSSKFEQITEYLPRYSNSEKSAESNSHNYEQQQQQQLSQLQERHYRESQEKLDEVTTDSAYLRNLKIEERLESHRSTDDKSKYPSSVHVIYAQSSKNTKINHETYQKDDKNVPDCYDYSSDPRQSSRSNVDQGNFQTSKLNPSQSDDLHTSAADNKEIKLQQPIERTSPFLYANQRRDYQRNGNVGENVKQSTESSDSSYSIDQQRRNYQRNNNDERLEQSNERSGSSYYAEQRRDYQRNGNEGRLEQSTERSGSLYYGADQRKNSQQSDNVEGKIKRMSHRSESIKSTDQRLENKPGYIDIVYADEKNSSGVKRFGNMKLQANRETKVYGFEDVMRDIRDNRRILVHNFTEGESLTKKNDRVKAALEAKRLKDLARYAANYGEKEGYFEEGMELIYHYGGMGNESKEMKRVKRAHPENDSEDDVMHVIMRIHVPLLRIKSEYMLTGKVGEEVLRGNGLLAGNFTELHGDFTVELKKGTNDSMIVRATRAKLSAKDKNINLQGMDEEGPVKSILTQGLMAAEAVAAMLADDLTTKALSEKTADAMVYRMYNDLPMVN</sequence>